<evidence type="ECO:0000259" key="18">
    <source>
        <dbReference type="PROSITE" id="PS50885"/>
    </source>
</evidence>
<dbReference type="FunFam" id="3.30.565.10:FF:000013">
    <property type="entry name" value="Two-component sensor histidine kinase"/>
    <property type="match status" value="1"/>
</dbReference>
<keyword evidence="20" id="KW-1185">Reference proteome</keyword>
<dbReference type="Pfam" id="PF00672">
    <property type="entry name" value="HAMP"/>
    <property type="match status" value="1"/>
</dbReference>
<dbReference type="PANTHER" id="PTHR43547">
    <property type="entry name" value="TWO-COMPONENT HISTIDINE KINASE"/>
    <property type="match status" value="1"/>
</dbReference>
<feature type="compositionally biased region" description="Low complexity" evidence="15">
    <location>
        <begin position="593"/>
        <end position="605"/>
    </location>
</feature>
<dbReference type="Pfam" id="PF02518">
    <property type="entry name" value="HATPase_c"/>
    <property type="match status" value="1"/>
</dbReference>
<keyword evidence="8" id="KW-0547">Nucleotide-binding</keyword>
<organism evidence="19 20">
    <name type="scientific">Thermomonospora umbrina</name>
    <dbReference type="NCBI Taxonomy" id="111806"/>
    <lineage>
        <taxon>Bacteria</taxon>
        <taxon>Bacillati</taxon>
        <taxon>Actinomycetota</taxon>
        <taxon>Actinomycetes</taxon>
        <taxon>Streptosporangiales</taxon>
        <taxon>Thermomonosporaceae</taxon>
        <taxon>Thermomonospora</taxon>
    </lineage>
</organism>
<dbReference type="GO" id="GO:0000155">
    <property type="term" value="F:phosphorelay sensor kinase activity"/>
    <property type="evidence" value="ECO:0007669"/>
    <property type="project" value="InterPro"/>
</dbReference>
<dbReference type="SUPFAM" id="SSF55874">
    <property type="entry name" value="ATPase domain of HSP90 chaperone/DNA topoisomerase II/histidine kinase"/>
    <property type="match status" value="1"/>
</dbReference>
<feature type="compositionally biased region" description="Low complexity" evidence="15">
    <location>
        <begin position="763"/>
        <end position="786"/>
    </location>
</feature>
<keyword evidence="11 16" id="KW-1133">Transmembrane helix</keyword>
<evidence type="ECO:0000313" key="19">
    <source>
        <dbReference type="EMBL" id="REE98461.1"/>
    </source>
</evidence>
<dbReference type="CDD" id="cd00075">
    <property type="entry name" value="HATPase"/>
    <property type="match status" value="1"/>
</dbReference>
<comment type="caution">
    <text evidence="19">The sequence shown here is derived from an EMBL/GenBank/DDBJ whole genome shotgun (WGS) entry which is preliminary data.</text>
</comment>
<dbReference type="InterPro" id="IPR003661">
    <property type="entry name" value="HisK_dim/P_dom"/>
</dbReference>
<dbReference type="SUPFAM" id="SSF47384">
    <property type="entry name" value="Homodimeric domain of signal transducing histidine kinase"/>
    <property type="match status" value="1"/>
</dbReference>
<keyword evidence="10" id="KW-0067">ATP-binding</keyword>
<evidence type="ECO:0000313" key="20">
    <source>
        <dbReference type="Proteomes" id="UP000256661"/>
    </source>
</evidence>
<dbReference type="GO" id="GO:0005524">
    <property type="term" value="F:ATP binding"/>
    <property type="evidence" value="ECO:0007669"/>
    <property type="project" value="UniProtKB-KW"/>
</dbReference>
<evidence type="ECO:0000256" key="2">
    <source>
        <dbReference type="ARBA" id="ARBA00004651"/>
    </source>
</evidence>
<evidence type="ECO:0000256" key="10">
    <source>
        <dbReference type="ARBA" id="ARBA00022840"/>
    </source>
</evidence>
<dbReference type="Pfam" id="PF00512">
    <property type="entry name" value="HisKA"/>
    <property type="match status" value="1"/>
</dbReference>
<dbReference type="InterPro" id="IPR036890">
    <property type="entry name" value="HATPase_C_sf"/>
</dbReference>
<dbReference type="Gene3D" id="3.30.565.10">
    <property type="entry name" value="Histidine kinase-like ATPase, C-terminal domain"/>
    <property type="match status" value="1"/>
</dbReference>
<feature type="compositionally biased region" description="Low complexity" evidence="15">
    <location>
        <begin position="721"/>
        <end position="732"/>
    </location>
</feature>
<feature type="compositionally biased region" description="Gly residues" evidence="15">
    <location>
        <begin position="815"/>
        <end position="831"/>
    </location>
</feature>
<evidence type="ECO:0000256" key="11">
    <source>
        <dbReference type="ARBA" id="ARBA00022989"/>
    </source>
</evidence>
<evidence type="ECO:0000256" key="5">
    <source>
        <dbReference type="ARBA" id="ARBA00022553"/>
    </source>
</evidence>
<evidence type="ECO:0000256" key="9">
    <source>
        <dbReference type="ARBA" id="ARBA00022777"/>
    </source>
</evidence>
<keyword evidence="12" id="KW-0902">Two-component regulatory system</keyword>
<dbReference type="NCBIfam" id="NF040691">
    <property type="entry name" value="MtrAB_MtrB"/>
    <property type="match status" value="1"/>
</dbReference>
<accession>A0A3D9T3S7</accession>
<keyword evidence="4" id="KW-1003">Cell membrane</keyword>
<feature type="compositionally biased region" description="Basic and acidic residues" evidence="15">
    <location>
        <begin position="1"/>
        <end position="10"/>
    </location>
</feature>
<dbReference type="InterPro" id="IPR004358">
    <property type="entry name" value="Sig_transdc_His_kin-like_C"/>
</dbReference>
<dbReference type="Proteomes" id="UP000256661">
    <property type="component" value="Unassembled WGS sequence"/>
</dbReference>
<dbReference type="PANTHER" id="PTHR43547:SF2">
    <property type="entry name" value="HYBRID SIGNAL TRANSDUCTION HISTIDINE KINASE C"/>
    <property type="match status" value="1"/>
</dbReference>
<evidence type="ECO:0000256" key="8">
    <source>
        <dbReference type="ARBA" id="ARBA00022741"/>
    </source>
</evidence>
<dbReference type="SUPFAM" id="SSF158472">
    <property type="entry name" value="HAMP domain-like"/>
    <property type="match status" value="1"/>
</dbReference>
<evidence type="ECO:0000256" key="7">
    <source>
        <dbReference type="ARBA" id="ARBA00022692"/>
    </source>
</evidence>
<feature type="region of interest" description="Disordered" evidence="15">
    <location>
        <begin position="567"/>
        <end position="976"/>
    </location>
</feature>
<dbReference type="PROSITE" id="PS50885">
    <property type="entry name" value="HAMP"/>
    <property type="match status" value="1"/>
</dbReference>
<evidence type="ECO:0000256" key="16">
    <source>
        <dbReference type="SAM" id="Phobius"/>
    </source>
</evidence>
<dbReference type="Gene3D" id="6.10.340.10">
    <property type="match status" value="1"/>
</dbReference>
<dbReference type="SMART" id="SM00304">
    <property type="entry name" value="HAMP"/>
    <property type="match status" value="1"/>
</dbReference>
<feature type="domain" description="HAMP" evidence="18">
    <location>
        <begin position="281"/>
        <end position="333"/>
    </location>
</feature>
<dbReference type="InterPro" id="IPR003660">
    <property type="entry name" value="HAMP_dom"/>
</dbReference>
<comment type="subcellular location">
    <subcellularLocation>
        <location evidence="2">Cell membrane</location>
        <topology evidence="2">Multi-pass membrane protein</topology>
    </subcellularLocation>
</comment>
<evidence type="ECO:0000259" key="17">
    <source>
        <dbReference type="PROSITE" id="PS50109"/>
    </source>
</evidence>
<dbReference type="Gene3D" id="1.10.287.130">
    <property type="match status" value="1"/>
</dbReference>
<dbReference type="CDD" id="cd00082">
    <property type="entry name" value="HisKA"/>
    <property type="match status" value="1"/>
</dbReference>
<proteinExistence type="predicted"/>
<dbReference type="CDD" id="cd06225">
    <property type="entry name" value="HAMP"/>
    <property type="match status" value="1"/>
</dbReference>
<dbReference type="PRINTS" id="PR00344">
    <property type="entry name" value="BCTRLSENSOR"/>
</dbReference>
<dbReference type="AlphaFoldDB" id="A0A3D9T3S7"/>
<evidence type="ECO:0000256" key="13">
    <source>
        <dbReference type="ARBA" id="ARBA00023136"/>
    </source>
</evidence>
<dbReference type="EC" id="2.7.13.3" evidence="3"/>
<feature type="transmembrane region" description="Helical" evidence="16">
    <location>
        <begin position="94"/>
        <end position="114"/>
    </location>
</feature>
<evidence type="ECO:0000256" key="3">
    <source>
        <dbReference type="ARBA" id="ARBA00012438"/>
    </source>
</evidence>
<dbReference type="InterPro" id="IPR047669">
    <property type="entry name" value="MtrAB_MtrB"/>
</dbReference>
<evidence type="ECO:0000256" key="14">
    <source>
        <dbReference type="ARBA" id="ARBA00035305"/>
    </source>
</evidence>
<evidence type="ECO:0000256" key="15">
    <source>
        <dbReference type="SAM" id="MobiDB-lite"/>
    </source>
</evidence>
<feature type="compositionally biased region" description="Gly residues" evidence="15">
    <location>
        <begin position="703"/>
        <end position="720"/>
    </location>
</feature>
<keyword evidence="7 16" id="KW-0812">Transmembrane</keyword>
<evidence type="ECO:0000256" key="4">
    <source>
        <dbReference type="ARBA" id="ARBA00022475"/>
    </source>
</evidence>
<evidence type="ECO:0000256" key="1">
    <source>
        <dbReference type="ARBA" id="ARBA00000085"/>
    </source>
</evidence>
<protein>
    <recommendedName>
        <fullName evidence="14">Sensor histidine kinase MtrB</fullName>
        <ecNumber evidence="3">2.7.13.3</ecNumber>
    </recommendedName>
</protein>
<comment type="catalytic activity">
    <reaction evidence="1">
        <text>ATP + protein L-histidine = ADP + protein N-phospho-L-histidine.</text>
        <dbReference type="EC" id="2.7.13.3"/>
    </reaction>
</comment>
<evidence type="ECO:0000256" key="6">
    <source>
        <dbReference type="ARBA" id="ARBA00022679"/>
    </source>
</evidence>
<dbReference type="SMART" id="SM00388">
    <property type="entry name" value="HisKA"/>
    <property type="match status" value="1"/>
</dbReference>
<dbReference type="EMBL" id="QTTT01000001">
    <property type="protein sequence ID" value="REE98461.1"/>
    <property type="molecule type" value="Genomic_DNA"/>
</dbReference>
<dbReference type="InterPro" id="IPR005467">
    <property type="entry name" value="His_kinase_dom"/>
</dbReference>
<keyword evidence="13 16" id="KW-0472">Membrane</keyword>
<dbReference type="FunFam" id="1.10.287.130:FF:000010">
    <property type="entry name" value="Two-component sensor histidine kinase"/>
    <property type="match status" value="1"/>
</dbReference>
<keyword evidence="5" id="KW-0597">Phosphoprotein</keyword>
<feature type="domain" description="Histidine kinase" evidence="17">
    <location>
        <begin position="348"/>
        <end position="566"/>
    </location>
</feature>
<dbReference type="SMART" id="SM00387">
    <property type="entry name" value="HATPase_c"/>
    <property type="match status" value="1"/>
</dbReference>
<keyword evidence="6" id="KW-0808">Transferase</keyword>
<dbReference type="InterPro" id="IPR036097">
    <property type="entry name" value="HisK_dim/P_sf"/>
</dbReference>
<dbReference type="GO" id="GO:0005886">
    <property type="term" value="C:plasma membrane"/>
    <property type="evidence" value="ECO:0007669"/>
    <property type="project" value="UniProtKB-SubCell"/>
</dbReference>
<evidence type="ECO:0000256" key="12">
    <source>
        <dbReference type="ARBA" id="ARBA00023012"/>
    </source>
</evidence>
<dbReference type="InterPro" id="IPR003594">
    <property type="entry name" value="HATPase_dom"/>
</dbReference>
<feature type="region of interest" description="Disordered" evidence="15">
    <location>
        <begin position="1"/>
        <end position="44"/>
    </location>
</feature>
<gene>
    <name evidence="19" type="ORF">DFJ69_3950</name>
</gene>
<reference evidence="19 20" key="1">
    <citation type="submission" date="2018-08" db="EMBL/GenBank/DDBJ databases">
        <title>Sequencing the genomes of 1000 actinobacteria strains.</title>
        <authorList>
            <person name="Klenk H.-P."/>
        </authorList>
    </citation>
    <scope>NUCLEOTIDE SEQUENCE [LARGE SCALE GENOMIC DNA]</scope>
    <source>
        <strain evidence="19 20">DSM 43927</strain>
    </source>
</reference>
<sequence length="976" mass="100171">MTAKTGRDGVDSPPARARGALGPVTRARGRLRPPGPSAPRGRVGAPRVAAGLRTHRLTRARRVTRRGLGAGRRLFRRVVLRLYARWRRSIQVRVVTWTLLISAVVVAILGVFLMQQITTALLEGKEKSALLQLDEGLSILQRDLSPGRVPGVTLNDVTKQLTARSGPSGLYEVYVRDTREQFFDGYSTNEVLPQSVPERLRKQVSGDRIGSRHSTYSEISYIGRESAPGLVVGAGDGRYELYYLFPLTQEQDTLTTVANTLVGVSAVLVVLLAAIASLVTRQVVIPVRLAAGAAERLAAGRLGERMKVRGDDDLARLAASFNDMAGNLQEKIVELQELSQVQRQFVSDVSHELRTPLTTIRIAADMLYEHREHFGDPAVGRSAELLQSQLERFESLLADLLEISRHDAGAATLDAESVDVRDLVLRAVGDTEGLAERKGSKLVLQLPGEPCMAEVDRRRVERILRNLLVNAVEHGEGEDIVVSVGADRDAVAMAVRDHGVGLKPGEAQMVFDRFWRADPARARTTGGTGLGLSIAREDAQLHGGWLQAWGEPGKGSQFRLSLPRTAGTELRGSPLPLVPPETDLPRTAFSGLPASDQPDPSGDPAAPSPDRPGEPVNDPTGPRPHTVTYELGTSPLQPSADSGALTSPVGDEGPVGADSGDDPSGLGLAVGAGGHGSSTSGPSDDSEAVKFAVGGEGPVRADSGGGLSGLGLAVGAGGHGSSTSGPSDNSGPPASPPGGAVQGDPADGLADGAYELTSRPSDDAGPPASPPGGAAQGDPADGLADAVYELTLRPSDDLEALTPAVAGEGPLDTESGGGRSGPGLPGSGLTGGAEERGSSILGSSGGSGSPVSPVGVEGGAQADVGDGLWDSGLAGGADGSDMVGPGLEGPGFGEPPVDGPPRGGPGRETAGRGRTDVSGGGASPVHVADAAGTGPRADVEGLDGSGHEEGRAGPVPRDLDGEDGDGEARNGSGGGA</sequence>
<keyword evidence="9 19" id="KW-0418">Kinase</keyword>
<name>A0A3D9T3S7_9ACTN</name>
<dbReference type="PROSITE" id="PS50109">
    <property type="entry name" value="HIS_KIN"/>
    <property type="match status" value="1"/>
</dbReference>